<dbReference type="EMBL" id="AJIL01000021">
    <property type="protein sequence ID" value="KNF02678.1"/>
    <property type="molecule type" value="Genomic_DNA"/>
</dbReference>
<accession>A0A0L0VTS5</accession>
<reference evidence="3" key="1">
    <citation type="submission" date="2014-03" db="EMBL/GenBank/DDBJ databases">
        <title>The Genome Sequence of Puccinia striiformis f. sp. tritici PST-78.</title>
        <authorList>
            <consortium name="The Broad Institute Genome Sequencing Platform"/>
            <person name="Cuomo C."/>
            <person name="Hulbert S."/>
            <person name="Chen X."/>
            <person name="Walker B."/>
            <person name="Young S.K."/>
            <person name="Zeng Q."/>
            <person name="Gargeya S."/>
            <person name="Fitzgerald M."/>
            <person name="Haas B."/>
            <person name="Abouelleil A."/>
            <person name="Alvarado L."/>
            <person name="Arachchi H.M."/>
            <person name="Berlin A.M."/>
            <person name="Chapman S.B."/>
            <person name="Goldberg J."/>
            <person name="Griggs A."/>
            <person name="Gujja S."/>
            <person name="Hansen M."/>
            <person name="Howarth C."/>
            <person name="Imamovic A."/>
            <person name="Larimer J."/>
            <person name="McCowan C."/>
            <person name="Montmayeur A."/>
            <person name="Murphy C."/>
            <person name="Neiman D."/>
            <person name="Pearson M."/>
            <person name="Priest M."/>
            <person name="Roberts A."/>
            <person name="Saif S."/>
            <person name="Shea T."/>
            <person name="Sisk P."/>
            <person name="Sykes S."/>
            <person name="Wortman J."/>
            <person name="Nusbaum C."/>
            <person name="Birren B."/>
        </authorList>
    </citation>
    <scope>NUCLEOTIDE SEQUENCE [LARGE SCALE GENOMIC DNA]</scope>
    <source>
        <strain evidence="3">race PST-78</strain>
    </source>
</reference>
<proteinExistence type="predicted"/>
<feature type="compositionally biased region" description="Low complexity" evidence="1">
    <location>
        <begin position="122"/>
        <end position="131"/>
    </location>
</feature>
<name>A0A0L0VTS5_9BASI</name>
<gene>
    <name evidence="2" type="ORF">PSTG_03964</name>
</gene>
<feature type="region of interest" description="Disordered" evidence="1">
    <location>
        <begin position="1"/>
        <end position="20"/>
    </location>
</feature>
<sequence length="149" mass="17012">MEEHPLSPNNHIQEAEAAAAETKTYFDLKAHSDLLTTEQQEQQNEQQPILPELLHPLNTPKKNRSQHTMIDPTLDPTLATRTPSPQLTPANEEKTNDPIKETQAANCVLKKNREEPVKKSMNTKPENVNNTNKEKEKKLKNPNWCTEED</sequence>
<dbReference type="Proteomes" id="UP000054564">
    <property type="component" value="Unassembled WGS sequence"/>
</dbReference>
<feature type="region of interest" description="Disordered" evidence="1">
    <location>
        <begin position="32"/>
        <end position="149"/>
    </location>
</feature>
<feature type="compositionally biased region" description="Basic and acidic residues" evidence="1">
    <location>
        <begin position="91"/>
        <end position="100"/>
    </location>
</feature>
<evidence type="ECO:0000313" key="3">
    <source>
        <dbReference type="Proteomes" id="UP000054564"/>
    </source>
</evidence>
<dbReference type="AlphaFoldDB" id="A0A0L0VTS5"/>
<evidence type="ECO:0000313" key="2">
    <source>
        <dbReference type="EMBL" id="KNF02678.1"/>
    </source>
</evidence>
<feature type="compositionally biased region" description="Polar residues" evidence="1">
    <location>
        <begin position="79"/>
        <end position="89"/>
    </location>
</feature>
<feature type="compositionally biased region" description="Low complexity" evidence="1">
    <location>
        <begin position="34"/>
        <end position="54"/>
    </location>
</feature>
<organism evidence="2 3">
    <name type="scientific">Puccinia striiformis f. sp. tritici PST-78</name>
    <dbReference type="NCBI Taxonomy" id="1165861"/>
    <lineage>
        <taxon>Eukaryota</taxon>
        <taxon>Fungi</taxon>
        <taxon>Dikarya</taxon>
        <taxon>Basidiomycota</taxon>
        <taxon>Pucciniomycotina</taxon>
        <taxon>Pucciniomycetes</taxon>
        <taxon>Pucciniales</taxon>
        <taxon>Pucciniaceae</taxon>
        <taxon>Puccinia</taxon>
    </lineage>
</organism>
<evidence type="ECO:0000256" key="1">
    <source>
        <dbReference type="SAM" id="MobiDB-lite"/>
    </source>
</evidence>
<protein>
    <submittedName>
        <fullName evidence="2">Uncharacterized protein</fullName>
    </submittedName>
</protein>
<comment type="caution">
    <text evidence="2">The sequence shown here is derived from an EMBL/GenBank/DDBJ whole genome shotgun (WGS) entry which is preliminary data.</text>
</comment>
<keyword evidence="3" id="KW-1185">Reference proteome</keyword>